<dbReference type="PANTHER" id="PTHR18896:SF128">
    <property type="entry name" value="PHOSPHOLIPASE"/>
    <property type="match status" value="1"/>
</dbReference>
<keyword evidence="4" id="KW-0442">Lipid degradation</keyword>
<dbReference type="SMART" id="SM00155">
    <property type="entry name" value="PLDc"/>
    <property type="match status" value="1"/>
</dbReference>
<evidence type="ECO:0000256" key="5">
    <source>
        <dbReference type="ARBA" id="ARBA00023098"/>
    </source>
</evidence>
<dbReference type="PANTHER" id="PTHR18896">
    <property type="entry name" value="PHOSPHOLIPASE D"/>
    <property type="match status" value="1"/>
</dbReference>
<accession>A0AAV9Q0X4</accession>
<evidence type="ECO:0000313" key="7">
    <source>
        <dbReference type="EMBL" id="KAK5531388.1"/>
    </source>
</evidence>
<evidence type="ECO:0000256" key="2">
    <source>
        <dbReference type="ARBA" id="ARBA00022737"/>
    </source>
</evidence>
<evidence type="ECO:0000256" key="4">
    <source>
        <dbReference type="ARBA" id="ARBA00022963"/>
    </source>
</evidence>
<evidence type="ECO:0000313" key="8">
    <source>
        <dbReference type="Proteomes" id="UP001345827"/>
    </source>
</evidence>
<dbReference type="GO" id="GO:0004630">
    <property type="term" value="F:phospholipase D activity"/>
    <property type="evidence" value="ECO:0007669"/>
    <property type="project" value="UniProtKB-EC"/>
</dbReference>
<keyword evidence="5" id="KW-0443">Lipid metabolism</keyword>
<keyword evidence="8" id="KW-1185">Reference proteome</keyword>
<comment type="caution">
    <text evidence="7">The sequence shown here is derived from an EMBL/GenBank/DDBJ whole genome shotgun (WGS) entry which is preliminary data.</text>
</comment>
<evidence type="ECO:0000259" key="6">
    <source>
        <dbReference type="PROSITE" id="PS50035"/>
    </source>
</evidence>
<dbReference type="SUPFAM" id="SSF56024">
    <property type="entry name" value="Phospholipase D/nuclease"/>
    <property type="match status" value="1"/>
</dbReference>
<dbReference type="Gene3D" id="3.30.870.10">
    <property type="entry name" value="Endonuclease Chain A"/>
    <property type="match status" value="1"/>
</dbReference>
<keyword evidence="2" id="KW-0677">Repeat</keyword>
<feature type="domain" description="PLD phosphodiesterase" evidence="6">
    <location>
        <begin position="192"/>
        <end position="219"/>
    </location>
</feature>
<keyword evidence="3" id="KW-0378">Hydrolase</keyword>
<proteinExistence type="predicted"/>
<dbReference type="InterPro" id="IPR015679">
    <property type="entry name" value="PLipase_D_fam"/>
</dbReference>
<dbReference type="CDD" id="cd09138">
    <property type="entry name" value="PLDc_vPLD1_2_yPLD_like_1"/>
    <property type="match status" value="1"/>
</dbReference>
<gene>
    <name evidence="7" type="ORF">LTR25_008497</name>
</gene>
<protein>
    <recommendedName>
        <fullName evidence="1">phospholipase D</fullName>
        <ecNumber evidence="1">3.1.4.4</ecNumber>
    </recommendedName>
</protein>
<dbReference type="GO" id="GO:0009395">
    <property type="term" value="P:phospholipid catabolic process"/>
    <property type="evidence" value="ECO:0007669"/>
    <property type="project" value="TreeGrafter"/>
</dbReference>
<name>A0AAV9Q0X4_9PEZI</name>
<evidence type="ECO:0000256" key="3">
    <source>
        <dbReference type="ARBA" id="ARBA00022801"/>
    </source>
</evidence>
<sequence length="249" mass="29249">MQALKQKFKDSSLHDAKVEAIHLKHKIGKLKNIINPNHRHDEENEKATDRKRAAICDSHRFNSFFPERDNNKIKWYVDGRDYFWAVSVGLENAKETIYIEDWWLSPELFLRRPPFFCQEWRLDQIIKRAAERGVQVYVIVYKEVQQALTCNSAHTKHALRALCPEGSPGHGNIHVLRHPDHNVFENMGDMTFYWAHHEKFIVIDYHLAFIGGLDLCFGRWDLRQHLLADVHPSGVVNELFPGQDFNNNR</sequence>
<dbReference type="EMBL" id="JAXLQG010000017">
    <property type="protein sequence ID" value="KAK5531388.1"/>
    <property type="molecule type" value="Genomic_DNA"/>
</dbReference>
<dbReference type="Pfam" id="PF00614">
    <property type="entry name" value="PLDc"/>
    <property type="match status" value="1"/>
</dbReference>
<dbReference type="EC" id="3.1.4.4" evidence="1"/>
<organism evidence="7 8">
    <name type="scientific">Vermiconidia calcicola</name>
    <dbReference type="NCBI Taxonomy" id="1690605"/>
    <lineage>
        <taxon>Eukaryota</taxon>
        <taxon>Fungi</taxon>
        <taxon>Dikarya</taxon>
        <taxon>Ascomycota</taxon>
        <taxon>Pezizomycotina</taxon>
        <taxon>Dothideomycetes</taxon>
        <taxon>Dothideomycetidae</taxon>
        <taxon>Mycosphaerellales</taxon>
        <taxon>Extremaceae</taxon>
        <taxon>Vermiconidia</taxon>
    </lineage>
</organism>
<evidence type="ECO:0000256" key="1">
    <source>
        <dbReference type="ARBA" id="ARBA00012027"/>
    </source>
</evidence>
<dbReference type="Proteomes" id="UP001345827">
    <property type="component" value="Unassembled WGS sequence"/>
</dbReference>
<dbReference type="AlphaFoldDB" id="A0AAV9Q0X4"/>
<reference evidence="7 8" key="1">
    <citation type="submission" date="2023-06" db="EMBL/GenBank/DDBJ databases">
        <title>Black Yeasts Isolated from many extreme environments.</title>
        <authorList>
            <person name="Coleine C."/>
            <person name="Stajich J.E."/>
            <person name="Selbmann L."/>
        </authorList>
    </citation>
    <scope>NUCLEOTIDE SEQUENCE [LARGE SCALE GENOMIC DNA]</scope>
    <source>
        <strain evidence="7 8">CCFEE 5887</strain>
    </source>
</reference>
<dbReference type="InterPro" id="IPR001736">
    <property type="entry name" value="PLipase_D/transphosphatidylase"/>
</dbReference>
<dbReference type="PROSITE" id="PS50035">
    <property type="entry name" value="PLD"/>
    <property type="match status" value="1"/>
</dbReference>